<evidence type="ECO:0000313" key="2">
    <source>
        <dbReference type="EMBL" id="TCD55077.1"/>
    </source>
</evidence>
<dbReference type="InterPro" id="IPR039421">
    <property type="entry name" value="Type_1_exporter"/>
</dbReference>
<keyword evidence="2" id="KW-0547">Nucleotide-binding</keyword>
<accession>A0A4R0QX42</accession>
<dbReference type="InterPro" id="IPR003439">
    <property type="entry name" value="ABC_transporter-like_ATP-bd"/>
</dbReference>
<comment type="caution">
    <text evidence="2">The sequence shown here is derived from an EMBL/GenBank/DDBJ whole genome shotgun (WGS) entry which is preliminary data.</text>
</comment>
<name>A0A4R0QX42_9BIFI</name>
<dbReference type="GO" id="GO:0005524">
    <property type="term" value="F:ATP binding"/>
    <property type="evidence" value="ECO:0007669"/>
    <property type="project" value="UniProtKB-KW"/>
</dbReference>
<evidence type="ECO:0000313" key="3">
    <source>
        <dbReference type="Proteomes" id="UP000291289"/>
    </source>
</evidence>
<keyword evidence="2" id="KW-0067">ATP-binding</keyword>
<feature type="domain" description="ABC transporter" evidence="1">
    <location>
        <begin position="69"/>
        <end position="137"/>
    </location>
</feature>
<keyword evidence="3" id="KW-1185">Reference proteome</keyword>
<gene>
    <name evidence="2" type="ORF">EJ419_00295</name>
</gene>
<reference evidence="2 3" key="1">
    <citation type="submission" date="2018-12" db="EMBL/GenBank/DDBJ databases">
        <title>Alloscrdovia theropitheci sp. nov: a novel taxon from the feces of the bleeding-herat monkey (Theropithecus geleda).</title>
        <authorList>
            <person name="Modesto M."/>
        </authorList>
    </citation>
    <scope>NUCLEOTIDE SEQUENCE [LARGE SCALE GENOMIC DNA]</scope>
    <source>
        <strain evidence="2 3">GLDI4/2</strain>
    </source>
</reference>
<dbReference type="Proteomes" id="UP000291289">
    <property type="component" value="Unassembled WGS sequence"/>
</dbReference>
<dbReference type="OrthoDB" id="9806149at2"/>
<dbReference type="Gene3D" id="3.40.50.300">
    <property type="entry name" value="P-loop containing nucleotide triphosphate hydrolases"/>
    <property type="match status" value="1"/>
</dbReference>
<organism evidence="2 3">
    <name type="scientific">Alloscardovia theropitheci</name>
    <dbReference type="NCBI Taxonomy" id="2496842"/>
    <lineage>
        <taxon>Bacteria</taxon>
        <taxon>Bacillati</taxon>
        <taxon>Actinomycetota</taxon>
        <taxon>Actinomycetes</taxon>
        <taxon>Bifidobacteriales</taxon>
        <taxon>Bifidobacteriaceae</taxon>
        <taxon>Alloscardovia</taxon>
    </lineage>
</organism>
<dbReference type="PANTHER" id="PTHR24221:SF654">
    <property type="entry name" value="ATP-BINDING CASSETTE SUB-FAMILY B MEMBER 6"/>
    <property type="match status" value="1"/>
</dbReference>
<dbReference type="GO" id="GO:0016887">
    <property type="term" value="F:ATP hydrolysis activity"/>
    <property type="evidence" value="ECO:0007669"/>
    <property type="project" value="InterPro"/>
</dbReference>
<evidence type="ECO:0000259" key="1">
    <source>
        <dbReference type="Pfam" id="PF00005"/>
    </source>
</evidence>
<dbReference type="AlphaFoldDB" id="A0A4R0QX42"/>
<dbReference type="SUPFAM" id="SSF52540">
    <property type="entry name" value="P-loop containing nucleoside triphosphate hydrolases"/>
    <property type="match status" value="1"/>
</dbReference>
<dbReference type="InterPro" id="IPR027417">
    <property type="entry name" value="P-loop_NTPase"/>
</dbReference>
<sequence>MDSKCTTWISTFCSSRFWRLEINKTLCGNLRIYDSHTTDCQEVEHMRITIENLDFSYQTHKEERRIFSRLNKQFDSGNMYAIMGPSGSGKTTLLKLLSRELEMQSGNIFFNDTSINDLRRDKLLRQFISRIYQDYMLVP</sequence>
<proteinExistence type="predicted"/>
<dbReference type="Pfam" id="PF00005">
    <property type="entry name" value="ABC_tran"/>
    <property type="match status" value="1"/>
</dbReference>
<dbReference type="GO" id="GO:0042626">
    <property type="term" value="F:ATPase-coupled transmembrane transporter activity"/>
    <property type="evidence" value="ECO:0007669"/>
    <property type="project" value="TreeGrafter"/>
</dbReference>
<protein>
    <submittedName>
        <fullName evidence="2">ATP-binding cassette domain-containing protein</fullName>
    </submittedName>
</protein>
<dbReference type="PANTHER" id="PTHR24221">
    <property type="entry name" value="ATP-BINDING CASSETTE SUB-FAMILY B"/>
    <property type="match status" value="1"/>
</dbReference>
<dbReference type="EMBL" id="RXLP01000001">
    <property type="protein sequence ID" value="TCD55077.1"/>
    <property type="molecule type" value="Genomic_DNA"/>
</dbReference>